<feature type="region of interest" description="Disordered" evidence="1">
    <location>
        <begin position="219"/>
        <end position="239"/>
    </location>
</feature>
<dbReference type="RefSeq" id="WP_198875067.1">
    <property type="nucleotide sequence ID" value="NZ_JAEKMH010000001.1"/>
</dbReference>
<sequence length="308" mass="33487">MTPALPAGAVASAYTGRHADLFPLLPALARFYAAFDYRPDLLGTAANDNAKVPAVLDRRFDTDGAYCADLLKAWSAGKVQIASQEHRRVQFVLENGKLEPRTYTVPAGAITSIWGRQVIQEMGDTRKSKSEAALDAEARSTAWFCCVLNAEQHNSVPKTLRRREKAPPIDWTEWSAKVGGHVPLDQARASCGLPVRHNYPQRPGLPYCAPREIFSGLVAGRGSSSSGGDDSDEHAARRPDPEAFTASEAILEHALTEQFREAFPYHYATLATAANVGSMGDLVASNDNGTGKRRFRSAAEAWQEFLAS</sequence>
<organism evidence="2 3">
    <name type="scientific">Devosia sediminis</name>
    <dbReference type="NCBI Taxonomy" id="2798801"/>
    <lineage>
        <taxon>Bacteria</taxon>
        <taxon>Pseudomonadati</taxon>
        <taxon>Pseudomonadota</taxon>
        <taxon>Alphaproteobacteria</taxon>
        <taxon>Hyphomicrobiales</taxon>
        <taxon>Devosiaceae</taxon>
        <taxon>Devosia</taxon>
    </lineage>
</organism>
<name>A0A934MK80_9HYPH</name>
<gene>
    <name evidence="2" type="ORF">JEQ47_03900</name>
</gene>
<proteinExistence type="predicted"/>
<reference evidence="2" key="1">
    <citation type="submission" date="2020-12" db="EMBL/GenBank/DDBJ databases">
        <title>Devosia sp. MSA67 isolated from Mo River.</title>
        <authorList>
            <person name="Ma F."/>
            <person name="Zi Z."/>
        </authorList>
    </citation>
    <scope>NUCLEOTIDE SEQUENCE</scope>
    <source>
        <strain evidence="2">MSA67</strain>
    </source>
</reference>
<accession>A0A934MK80</accession>
<evidence type="ECO:0000313" key="2">
    <source>
        <dbReference type="EMBL" id="MBJ3783855.1"/>
    </source>
</evidence>
<evidence type="ECO:0000256" key="1">
    <source>
        <dbReference type="SAM" id="MobiDB-lite"/>
    </source>
</evidence>
<evidence type="ECO:0000313" key="3">
    <source>
        <dbReference type="Proteomes" id="UP000602124"/>
    </source>
</evidence>
<comment type="caution">
    <text evidence="2">The sequence shown here is derived from an EMBL/GenBank/DDBJ whole genome shotgun (WGS) entry which is preliminary data.</text>
</comment>
<dbReference type="AlphaFoldDB" id="A0A934MK80"/>
<dbReference type="EMBL" id="JAEKMH010000001">
    <property type="protein sequence ID" value="MBJ3783855.1"/>
    <property type="molecule type" value="Genomic_DNA"/>
</dbReference>
<keyword evidence="3" id="KW-1185">Reference proteome</keyword>
<protein>
    <submittedName>
        <fullName evidence="2">Uncharacterized protein</fullName>
    </submittedName>
</protein>
<dbReference type="Proteomes" id="UP000602124">
    <property type="component" value="Unassembled WGS sequence"/>
</dbReference>